<dbReference type="Proteomes" id="UP000601223">
    <property type="component" value="Unassembled WGS sequence"/>
</dbReference>
<dbReference type="Gene3D" id="3.40.50.300">
    <property type="entry name" value="P-loop containing nucleotide triphosphate hydrolases"/>
    <property type="match status" value="1"/>
</dbReference>
<comment type="caution">
    <text evidence="2">The sequence shown here is derived from an EMBL/GenBank/DDBJ whole genome shotgun (WGS) entry which is preliminary data.</text>
</comment>
<keyword evidence="3" id="KW-1185">Reference proteome</keyword>
<proteinExistence type="predicted"/>
<name>A0A8J3NN93_9ACTN</name>
<accession>A0A8J3NN93</accession>
<organism evidence="2 3">
    <name type="scientific">Catellatospora bangladeshensis</name>
    <dbReference type="NCBI Taxonomy" id="310355"/>
    <lineage>
        <taxon>Bacteria</taxon>
        <taxon>Bacillati</taxon>
        <taxon>Actinomycetota</taxon>
        <taxon>Actinomycetes</taxon>
        <taxon>Micromonosporales</taxon>
        <taxon>Micromonosporaceae</taxon>
        <taxon>Catellatospora</taxon>
    </lineage>
</organism>
<dbReference type="SUPFAM" id="SSF52540">
    <property type="entry name" value="P-loop containing nucleoside triphosphate hydrolases"/>
    <property type="match status" value="1"/>
</dbReference>
<feature type="domain" description="NACHT" evidence="1">
    <location>
        <begin position="262"/>
        <end position="455"/>
    </location>
</feature>
<dbReference type="InterPro" id="IPR007111">
    <property type="entry name" value="NACHT_NTPase"/>
</dbReference>
<dbReference type="EMBL" id="BONF01000058">
    <property type="protein sequence ID" value="GIF86066.1"/>
    <property type="molecule type" value="Genomic_DNA"/>
</dbReference>
<dbReference type="RefSeq" id="WP_203756782.1">
    <property type="nucleotide sequence ID" value="NZ_BONF01000058.1"/>
</dbReference>
<protein>
    <recommendedName>
        <fullName evidence="1">NACHT domain-containing protein</fullName>
    </recommendedName>
</protein>
<dbReference type="InterPro" id="IPR027417">
    <property type="entry name" value="P-loop_NTPase"/>
</dbReference>
<sequence length="1207" mass="133668">MGLYQYETLGDDDFQRLIQALLARSSGHRFRAMPLNKADGGRDAVNDAVVFQVKFTGTPERVDDRVDWLVSAIDGEQEKIKRLAKRGCREYVLATNVGGTGGLDKGTIDKLDRELAQRASAWGLDNITAWWRDDVDARFAVADHATKVAFLRALPADEALAITLIDRSQSARASDLALSAYLAYQFEVDNKVRFEQVDLSGPTVDRLFVDVAAASGTPNSVAHSLLAELGQRVDDHDSGTHDQPVAGAARLLLHPKWRGNALIIGGPGQGKTTLLQYICQAHRARQLNRDDYQQSIPQQHLKALVRVPLRVDLREYASWRGKPVASPPAKKRSKQKKQVQVTYAIEIFLAEKITEHSGGIEFKVEDLASLVASRPVLLALDGLDEVADLTRRHEVAAQIAAAATRLQQNAADIMILVTTRPGASISDVLTSEHFPTLHMQRLTTDLRLGYLGRWAQQAGLHPDQVNDLRNTFIEKQSLPHVRELSSNPMQLAILLHLMQRRGILPEQRTELYSDYVKTFLDREAPKEPVVRLHRPIVEDVHAYLAWHLQSESERGRSNGALTADQLQQLLDEHLRDRGNRGQLVHELFKAITGRVICLVERPAGIEFEVQPLREYFAARYLHDDAPLKGEKNTKDDRLDALLRRPYWSNVLRFFAGMLSKGEVRGLPSNLRSLRKTRPFNVLPLTRSLAVQLLEDQVFIRQGTLPIRDVIDVAFDGPGAVLAVDRLLTTTGGSVSIEEGAGRAELLDHVQERLTRETDPATSAALTNLLMHNSSDFRARWRDQVCANLAAWMSVAAELRLLDGDNASSIERMMTYEQNRGDHDEPLVGLLLRAGSQCSDDRVLQLCATALGDGAGDRGLGVGADSLISRMYVWSSPALFYSHRARSPRLPAIQPAVEPRARRRNQSPAAAAWRQRLATLQASHDLAADWTLLDAWLTALDSQHELLGDCWLVRESAFIVPAAMLPQREVAAISAGATPTTVLAWIRQARDNSADAAWWQAQLSSAADDLSRRTCLLGLLIYGRAIVFSVCAAEIDRMLAALKPGSVISMIEAVRRQQSSLSIRQLDLHSHLRNKRYAPAALTALVLHDLCFETSRAELAKVVALHLEDLISLAPALGHRVLEIACSDQSGTIPIKTFRGTRSAFGANMLSGRIKVKKMSRTEAQTILTEPEQWPTDIVRIAAEMASAGLSDLPPLAQVAEADGWFIR</sequence>
<evidence type="ECO:0000313" key="3">
    <source>
        <dbReference type="Proteomes" id="UP000601223"/>
    </source>
</evidence>
<reference evidence="2 3" key="1">
    <citation type="submission" date="2021-01" db="EMBL/GenBank/DDBJ databases">
        <title>Whole genome shotgun sequence of Catellatospora bangladeshensis NBRC 107357.</title>
        <authorList>
            <person name="Komaki H."/>
            <person name="Tamura T."/>
        </authorList>
    </citation>
    <scope>NUCLEOTIDE SEQUENCE [LARGE SCALE GENOMIC DNA]</scope>
    <source>
        <strain evidence="2 3">NBRC 107357</strain>
    </source>
</reference>
<dbReference type="AlphaFoldDB" id="A0A8J3NN93"/>
<gene>
    <name evidence="2" type="ORF">Cba03nite_74150</name>
</gene>
<evidence type="ECO:0000259" key="1">
    <source>
        <dbReference type="Pfam" id="PF05729"/>
    </source>
</evidence>
<evidence type="ECO:0000313" key="2">
    <source>
        <dbReference type="EMBL" id="GIF86066.1"/>
    </source>
</evidence>
<dbReference type="Pfam" id="PF05729">
    <property type="entry name" value="NACHT"/>
    <property type="match status" value="1"/>
</dbReference>